<evidence type="ECO:0000313" key="9">
    <source>
        <dbReference type="Proteomes" id="UP000800040"/>
    </source>
</evidence>
<accession>A0A6A5KCR4</accession>
<proteinExistence type="inferred from homology"/>
<dbReference type="AlphaFoldDB" id="A0A6A5KCR4"/>
<evidence type="ECO:0000256" key="4">
    <source>
        <dbReference type="ARBA" id="ARBA00023136"/>
    </source>
</evidence>
<feature type="transmembrane region" description="Helical" evidence="6">
    <location>
        <begin position="88"/>
        <end position="113"/>
    </location>
</feature>
<evidence type="ECO:0000256" key="2">
    <source>
        <dbReference type="ARBA" id="ARBA00022692"/>
    </source>
</evidence>
<comment type="similarity">
    <text evidence="5">Belongs to the SAT4 family.</text>
</comment>
<dbReference type="Proteomes" id="UP000800040">
    <property type="component" value="Unassembled WGS sequence"/>
</dbReference>
<sequence length="322" mass="35742">MANLTRPPDGDTTIAPLINISCTILLSVAVAIYGLRMYSRFRKLSLEDYTISIAVAISLTELALVWEASRYGYGRHNYYVSTENMTIVYRHLFGVVVVGLWSATLIRVSVALMLVRLKDTPAWRIILRTIIAIQVATMVGVNICQLVQCSPIRAMWDVVPNARCWTAEQMAIYGYVYASLGAACDILFTIMLISFIRTLHRPRSEKILLGCLMSLGVFVSAAAIVKIAYMHLYDFEGDSLRIMIIVSLTVRIEEGVGIIAACSPYLKNMVVSWLGHLGIKLRGGSVWYLASFVYKSSHKEPLGSAMDLSDGAKSVERIESKV</sequence>
<dbReference type="InterPro" id="IPR049326">
    <property type="entry name" value="Rhodopsin_dom_fungi"/>
</dbReference>
<reference evidence="8" key="1">
    <citation type="submission" date="2020-01" db="EMBL/GenBank/DDBJ databases">
        <authorList>
            <consortium name="DOE Joint Genome Institute"/>
            <person name="Haridas S."/>
            <person name="Albert R."/>
            <person name="Binder M."/>
            <person name="Bloem J."/>
            <person name="Labutti K."/>
            <person name="Salamov A."/>
            <person name="Andreopoulos B."/>
            <person name="Baker S.E."/>
            <person name="Barry K."/>
            <person name="Bills G."/>
            <person name="Bluhm B.H."/>
            <person name="Cannon C."/>
            <person name="Castanera R."/>
            <person name="Culley D.E."/>
            <person name="Daum C."/>
            <person name="Ezra D."/>
            <person name="Gonzalez J.B."/>
            <person name="Henrissat B."/>
            <person name="Kuo A."/>
            <person name="Liang C."/>
            <person name="Lipzen A."/>
            <person name="Lutzoni F."/>
            <person name="Magnuson J."/>
            <person name="Mondo S."/>
            <person name="Nolan M."/>
            <person name="Ohm R."/>
            <person name="Pangilinan J."/>
            <person name="Park H.-J."/>
            <person name="Ramirez L."/>
            <person name="Alfaro M."/>
            <person name="Sun H."/>
            <person name="Tritt A."/>
            <person name="Yoshinaga Y."/>
            <person name="Zwiers L.-H."/>
            <person name="Turgeon B.G."/>
            <person name="Goodwin S.B."/>
            <person name="Spatafora J.W."/>
            <person name="Crous P.W."/>
            <person name="Grigoriev I.V."/>
        </authorList>
    </citation>
    <scope>NUCLEOTIDE SEQUENCE</scope>
    <source>
        <strain evidence="8">P77</strain>
    </source>
</reference>
<feature type="transmembrane region" description="Helical" evidence="6">
    <location>
        <begin position="175"/>
        <end position="195"/>
    </location>
</feature>
<keyword evidence="3 6" id="KW-1133">Transmembrane helix</keyword>
<feature type="transmembrane region" description="Helical" evidence="6">
    <location>
        <begin position="49"/>
        <end position="68"/>
    </location>
</feature>
<feature type="transmembrane region" description="Helical" evidence="6">
    <location>
        <begin position="14"/>
        <end position="37"/>
    </location>
</feature>
<feature type="transmembrane region" description="Helical" evidence="6">
    <location>
        <begin position="207"/>
        <end position="230"/>
    </location>
</feature>
<dbReference type="Pfam" id="PF20684">
    <property type="entry name" value="Fung_rhodopsin"/>
    <property type="match status" value="1"/>
</dbReference>
<feature type="transmembrane region" description="Helical" evidence="6">
    <location>
        <begin position="125"/>
        <end position="148"/>
    </location>
</feature>
<dbReference type="PANTHER" id="PTHR33048">
    <property type="entry name" value="PTH11-LIKE INTEGRAL MEMBRANE PROTEIN (AFU_ORTHOLOGUE AFUA_5G11245)"/>
    <property type="match status" value="1"/>
</dbReference>
<evidence type="ECO:0000313" key="8">
    <source>
        <dbReference type="EMBL" id="KAF1835128.1"/>
    </source>
</evidence>
<gene>
    <name evidence="8" type="ORF">BDW02DRAFT_568278</name>
</gene>
<evidence type="ECO:0000256" key="5">
    <source>
        <dbReference type="ARBA" id="ARBA00038359"/>
    </source>
</evidence>
<keyword evidence="2 6" id="KW-0812">Transmembrane</keyword>
<keyword evidence="9" id="KW-1185">Reference proteome</keyword>
<evidence type="ECO:0000259" key="7">
    <source>
        <dbReference type="Pfam" id="PF20684"/>
    </source>
</evidence>
<evidence type="ECO:0000256" key="3">
    <source>
        <dbReference type="ARBA" id="ARBA00022989"/>
    </source>
</evidence>
<dbReference type="PANTHER" id="PTHR33048:SF129">
    <property type="entry name" value="INTEGRAL MEMBRANE PROTEIN-RELATED"/>
    <property type="match status" value="1"/>
</dbReference>
<dbReference type="GO" id="GO:0016020">
    <property type="term" value="C:membrane"/>
    <property type="evidence" value="ECO:0007669"/>
    <property type="project" value="UniProtKB-SubCell"/>
</dbReference>
<dbReference type="EMBL" id="ML975291">
    <property type="protein sequence ID" value="KAF1835128.1"/>
    <property type="molecule type" value="Genomic_DNA"/>
</dbReference>
<name>A0A6A5KCR4_9PLEO</name>
<evidence type="ECO:0000256" key="6">
    <source>
        <dbReference type="SAM" id="Phobius"/>
    </source>
</evidence>
<evidence type="ECO:0000256" key="1">
    <source>
        <dbReference type="ARBA" id="ARBA00004141"/>
    </source>
</evidence>
<dbReference type="InterPro" id="IPR052337">
    <property type="entry name" value="SAT4-like"/>
</dbReference>
<feature type="domain" description="Rhodopsin" evidence="7">
    <location>
        <begin position="36"/>
        <end position="270"/>
    </location>
</feature>
<comment type="subcellular location">
    <subcellularLocation>
        <location evidence="1">Membrane</location>
        <topology evidence="1">Multi-pass membrane protein</topology>
    </subcellularLocation>
</comment>
<protein>
    <recommendedName>
        <fullName evidence="7">Rhodopsin domain-containing protein</fullName>
    </recommendedName>
</protein>
<dbReference type="OrthoDB" id="3897607at2759"/>
<keyword evidence="4 6" id="KW-0472">Membrane</keyword>
<organism evidence="8 9">
    <name type="scientific">Decorospora gaudefroyi</name>
    <dbReference type="NCBI Taxonomy" id="184978"/>
    <lineage>
        <taxon>Eukaryota</taxon>
        <taxon>Fungi</taxon>
        <taxon>Dikarya</taxon>
        <taxon>Ascomycota</taxon>
        <taxon>Pezizomycotina</taxon>
        <taxon>Dothideomycetes</taxon>
        <taxon>Pleosporomycetidae</taxon>
        <taxon>Pleosporales</taxon>
        <taxon>Pleosporineae</taxon>
        <taxon>Pleosporaceae</taxon>
        <taxon>Decorospora</taxon>
    </lineage>
</organism>